<dbReference type="InterPro" id="IPR006665">
    <property type="entry name" value="OmpA-like"/>
</dbReference>
<accession>A0A1A8XQD9</accession>
<evidence type="ECO:0000256" key="4">
    <source>
        <dbReference type="PROSITE-ProRule" id="PRU00473"/>
    </source>
</evidence>
<evidence type="ECO:0000256" key="5">
    <source>
        <dbReference type="SAM" id="MobiDB-lite"/>
    </source>
</evidence>
<dbReference type="GO" id="GO:0009279">
    <property type="term" value="C:cell outer membrane"/>
    <property type="evidence" value="ECO:0007669"/>
    <property type="project" value="UniProtKB-SubCell"/>
</dbReference>
<reference evidence="8 9" key="1">
    <citation type="submission" date="2016-06" db="EMBL/GenBank/DDBJ databases">
        <authorList>
            <person name="Kjaerup R.B."/>
            <person name="Dalgaard T.S."/>
            <person name="Juul-Madsen H.R."/>
        </authorList>
    </citation>
    <scope>NUCLEOTIDE SEQUENCE [LARGE SCALE GENOMIC DNA]</scope>
    <source>
        <strain evidence="8">3</strain>
    </source>
</reference>
<protein>
    <submittedName>
        <fullName evidence="8">OmpA/MotB domain protein</fullName>
    </submittedName>
</protein>
<dbReference type="InterPro" id="IPR006690">
    <property type="entry name" value="OMPA-like_CS"/>
</dbReference>
<dbReference type="InterPro" id="IPR050330">
    <property type="entry name" value="Bact_OuterMem_StrucFunc"/>
</dbReference>
<evidence type="ECO:0000313" key="9">
    <source>
        <dbReference type="Proteomes" id="UP000199169"/>
    </source>
</evidence>
<keyword evidence="3" id="KW-0998">Cell outer membrane</keyword>
<dbReference type="PANTHER" id="PTHR30329:SF21">
    <property type="entry name" value="LIPOPROTEIN YIAD-RELATED"/>
    <property type="match status" value="1"/>
</dbReference>
<dbReference type="PRINTS" id="PR01021">
    <property type="entry name" value="OMPADOMAIN"/>
</dbReference>
<dbReference type="Gene3D" id="3.30.1330.60">
    <property type="entry name" value="OmpA-like domain"/>
    <property type="match status" value="1"/>
</dbReference>
<gene>
    <name evidence="8" type="ORF">ACCAA_420064</name>
</gene>
<dbReference type="STRING" id="1860102.ACCAA_420064"/>
<dbReference type="InterPro" id="IPR036737">
    <property type="entry name" value="OmpA-like_sf"/>
</dbReference>
<feature type="chain" id="PRO_5008381688" evidence="6">
    <location>
        <begin position="24"/>
        <end position="184"/>
    </location>
</feature>
<evidence type="ECO:0000256" key="2">
    <source>
        <dbReference type="ARBA" id="ARBA00023136"/>
    </source>
</evidence>
<dbReference type="RefSeq" id="WP_186407653.1">
    <property type="nucleotide sequence ID" value="NZ_FLQX01000119.1"/>
</dbReference>
<feature type="signal peptide" evidence="6">
    <location>
        <begin position="1"/>
        <end position="23"/>
    </location>
</feature>
<organism evidence="8 9">
    <name type="scientific">Candidatus Accumulibacter aalborgensis</name>
    <dbReference type="NCBI Taxonomy" id="1860102"/>
    <lineage>
        <taxon>Bacteria</taxon>
        <taxon>Pseudomonadati</taxon>
        <taxon>Pseudomonadota</taxon>
        <taxon>Betaproteobacteria</taxon>
        <taxon>Candidatus Accumulibacter</taxon>
    </lineage>
</organism>
<proteinExistence type="predicted"/>
<evidence type="ECO:0000256" key="3">
    <source>
        <dbReference type="ARBA" id="ARBA00023237"/>
    </source>
</evidence>
<evidence type="ECO:0000256" key="6">
    <source>
        <dbReference type="SAM" id="SignalP"/>
    </source>
</evidence>
<dbReference type="CDD" id="cd07185">
    <property type="entry name" value="OmpA_C-like"/>
    <property type="match status" value="1"/>
</dbReference>
<evidence type="ECO:0000313" key="8">
    <source>
        <dbReference type="EMBL" id="SBT07360.1"/>
    </source>
</evidence>
<feature type="domain" description="OmpA-like" evidence="7">
    <location>
        <begin position="67"/>
        <end position="184"/>
    </location>
</feature>
<dbReference type="PROSITE" id="PS51123">
    <property type="entry name" value="OMPA_2"/>
    <property type="match status" value="1"/>
</dbReference>
<dbReference type="Proteomes" id="UP000199169">
    <property type="component" value="Unassembled WGS sequence"/>
</dbReference>
<dbReference type="AlphaFoldDB" id="A0A1A8XQD9"/>
<dbReference type="InterPro" id="IPR006664">
    <property type="entry name" value="OMP_bac"/>
</dbReference>
<name>A0A1A8XQD9_9PROT</name>
<dbReference type="PANTHER" id="PTHR30329">
    <property type="entry name" value="STATOR ELEMENT OF FLAGELLAR MOTOR COMPLEX"/>
    <property type="match status" value="1"/>
</dbReference>
<sequence length="184" mass="20041">MKYVRILGLVCCTLAPLASFAQAERVLKADEINERALVDILSAEPAITPARRKTRSINVVRDESSLPGAKPPSASLLIVFETSSAGLTPAGKQSLDVVGRALNSDKLTPFRFAIEGHTDPRGGEDYNLRLSQARAESVVGYLSENYHIDRGRLKPVGKGPSELLNPARPEAPENRRVTIKRLDN</sequence>
<keyword evidence="6" id="KW-0732">Signal</keyword>
<comment type="subcellular location">
    <subcellularLocation>
        <location evidence="1">Cell outer membrane</location>
    </subcellularLocation>
</comment>
<evidence type="ECO:0000256" key="1">
    <source>
        <dbReference type="ARBA" id="ARBA00004442"/>
    </source>
</evidence>
<keyword evidence="2 4" id="KW-0472">Membrane</keyword>
<keyword evidence="9" id="KW-1185">Reference proteome</keyword>
<evidence type="ECO:0000259" key="7">
    <source>
        <dbReference type="PROSITE" id="PS51123"/>
    </source>
</evidence>
<dbReference type="PROSITE" id="PS01068">
    <property type="entry name" value="OMPA_1"/>
    <property type="match status" value="1"/>
</dbReference>
<feature type="compositionally biased region" description="Basic and acidic residues" evidence="5">
    <location>
        <begin position="170"/>
        <end position="184"/>
    </location>
</feature>
<dbReference type="EMBL" id="FLQX01000119">
    <property type="protein sequence ID" value="SBT07360.1"/>
    <property type="molecule type" value="Genomic_DNA"/>
</dbReference>
<dbReference type="SUPFAM" id="SSF103088">
    <property type="entry name" value="OmpA-like"/>
    <property type="match status" value="1"/>
</dbReference>
<dbReference type="Pfam" id="PF00691">
    <property type="entry name" value="OmpA"/>
    <property type="match status" value="1"/>
</dbReference>
<feature type="region of interest" description="Disordered" evidence="5">
    <location>
        <begin position="152"/>
        <end position="184"/>
    </location>
</feature>